<dbReference type="EMBL" id="SMOG01000007">
    <property type="protein sequence ID" value="TDF73280.1"/>
    <property type="molecule type" value="Genomic_DNA"/>
</dbReference>
<evidence type="ECO:0000313" key="1">
    <source>
        <dbReference type="EMBL" id="TDF73280.1"/>
    </source>
</evidence>
<reference evidence="1" key="1">
    <citation type="submission" date="2019-03" db="EMBL/GenBank/DDBJ databases">
        <title>Candidatus Syntrophosphaera thermopropionivorans: a novel player in syntrophic propionate oxidation during anaerobic digestion.</title>
        <authorList>
            <person name="Dyksma S."/>
        </authorList>
    </citation>
    <scope>NUCLEOTIDE SEQUENCE</scope>
    <source>
        <strain evidence="1">W5</strain>
    </source>
</reference>
<dbReference type="Proteomes" id="UP000294588">
    <property type="component" value="Unassembled WGS sequence"/>
</dbReference>
<gene>
    <name evidence="1" type="ORF">E0946_03665</name>
</gene>
<protein>
    <submittedName>
        <fullName evidence="1">T9SS type A sorting domain-containing protein</fullName>
    </submittedName>
</protein>
<comment type="caution">
    <text evidence="1">The sequence shown here is derived from an EMBL/GenBank/DDBJ whole genome shotgun (WGS) entry which is preliminary data.</text>
</comment>
<accession>A0AC61QJK8</accession>
<organism evidence="1 2">
    <name type="scientific">Candidatus Syntrophosphaera thermopropionivorans</name>
    <dbReference type="NCBI Taxonomy" id="2593015"/>
    <lineage>
        <taxon>Bacteria</taxon>
        <taxon>Pseudomonadati</taxon>
        <taxon>Candidatus Cloacimonadota</taxon>
        <taxon>Candidatus Cloacimonadia</taxon>
        <taxon>Candidatus Cloacimonadales</taxon>
        <taxon>Candidatus Cloacimonadaceae</taxon>
        <taxon>Candidatus Syntrophosphaera</taxon>
    </lineage>
</organism>
<evidence type="ECO:0000313" key="2">
    <source>
        <dbReference type="Proteomes" id="UP000294588"/>
    </source>
</evidence>
<keyword evidence="2" id="KW-1185">Reference proteome</keyword>
<sequence length="1104" mass="119091">MKFINHFPEVKMKRFIIIISLIVAITAIFAIKFDPDYFVSKSIIVCFTKTAIGNDTGKIDFTKNEGVVQTGISSFDKLALEYRIVDMQQMHPYVKDPTWNDNGLYLQNTYRLTLASDDNIDEAVEALSNDKNLIYAELEGIVRSKFVPDDPLITQQYVHDVIRSYDAWDYIQGSHNVKVAITDSGVKWNHPDLRGNIWINPAEAPGMTINWDAGTISGGDGIDAGEGGNKIDDLVGWDFYTNDNNPIQNYASNYHGTHVAGCAGAVGNNAIGVVGTSPIVSLIICKGAPDSSPSQGISFAYDQVKYAGEVGADIINASWGSVGNGAYPNSIVNYVTNLGALVVTAAGNENTEHNSSYQDYPADCTNAFCVASTGRNDIKSSFSDYGATIDICAPGENILSTIIANNGYESNSGTSMASPIVAGVCALVKALNPELTPQQLMQRVMHTADYIYDKNPDYVGMLGAGRVNAFAATMYDKIPYITIEDYSLEEIQGDGDGIPNPGETIKLKVSLNNYIDPYTGLAWLDAQNLSVTLSTTYPGVTIIENTANYGTIIAGSTMWNNNQPFIFQTVATLPSEPIPFELTVTANQSADYPYNRVLPLNIPLTLNQVGWPLNFSGASTSSPIIYNLDSNSDKEIVVSEPTGIVHILKPDGRTELEGFPLNLGSAIIGSLAMGDVNYDGALEFAACLQNNDIVLFNQHGTILWSVPSGGILRNGPVIASLAMDDSQQIIALTQTGNIVVLNPDGTAYPNFPVSAQGICLGIPAIGDLNGDGHHEIIVATMTGNLNAINSTNAQNIPGFPVSMQGGSQNPITIANLDDDNYPEIIVTTTATGNVLAYNHDGTLLFQKNLGGQIKTGAVVADVDNNGTKEIIVITASGNINVITPSGADYPNTPLSINQSVECTPVVARFDGDNYAGIIFGDSDGYLHSVRVDGTESPNFPIPIGGNIKVSAALTDIDRDGDIDIVIPNDESIYVIDVKRPAQSYEWYCYLGTWNRSGNIYQATPNNDYTVPQLVTTLYGNYPNPFNPETTIRFELATPGLVTLDIYNQKGQLVKNLVNTEYPAGFHQIAWNGTDQKGSPVSSGIYYYHMRSGKFSATRKMILMK</sequence>
<proteinExistence type="predicted"/>
<name>A0AC61QJK8_9BACT</name>